<dbReference type="SUPFAM" id="SSF57424">
    <property type="entry name" value="LDL receptor-like module"/>
    <property type="match status" value="1"/>
</dbReference>
<evidence type="ECO:0000256" key="1">
    <source>
        <dbReference type="ARBA" id="ARBA00023157"/>
    </source>
</evidence>
<comment type="caution">
    <text evidence="5">The sequence shown here is derived from an EMBL/GenBank/DDBJ whole genome shotgun (WGS) entry which is preliminary data.</text>
</comment>
<reference evidence="5 6" key="1">
    <citation type="submission" date="2015-01" db="EMBL/GenBank/DDBJ databases">
        <title>Evolution of Trichinella species and genotypes.</title>
        <authorList>
            <person name="Korhonen P.K."/>
            <person name="Edoardo P."/>
            <person name="Giuseppe L.R."/>
            <person name="Gasser R.B."/>
        </authorList>
    </citation>
    <scope>NUCLEOTIDE SEQUENCE [LARGE SCALE GENOMIC DNA]</scope>
    <source>
        <strain evidence="5">ISS1029</strain>
    </source>
</reference>
<accession>A0A0V1HDP2</accession>
<dbReference type="InterPro" id="IPR036055">
    <property type="entry name" value="LDL_receptor-like_sf"/>
</dbReference>
<keyword evidence="4" id="KW-0472">Membrane</keyword>
<dbReference type="AlphaFoldDB" id="A0A0V1HDP2"/>
<comment type="caution">
    <text evidence="2">Lacks conserved residue(s) required for the propagation of feature annotation.</text>
</comment>
<evidence type="ECO:0000313" key="5">
    <source>
        <dbReference type="EMBL" id="KRZ08306.1"/>
    </source>
</evidence>
<organism evidence="5 6">
    <name type="scientific">Trichinella zimbabwensis</name>
    <dbReference type="NCBI Taxonomy" id="268475"/>
    <lineage>
        <taxon>Eukaryota</taxon>
        <taxon>Metazoa</taxon>
        <taxon>Ecdysozoa</taxon>
        <taxon>Nematoda</taxon>
        <taxon>Enoplea</taxon>
        <taxon>Dorylaimia</taxon>
        <taxon>Trichinellida</taxon>
        <taxon>Trichinellidae</taxon>
        <taxon>Trichinella</taxon>
    </lineage>
</organism>
<dbReference type="InterPro" id="IPR002172">
    <property type="entry name" value="LDrepeatLR_classA_rpt"/>
</dbReference>
<evidence type="ECO:0000256" key="4">
    <source>
        <dbReference type="SAM" id="Phobius"/>
    </source>
</evidence>
<dbReference type="Proteomes" id="UP000055024">
    <property type="component" value="Unassembled WGS sequence"/>
</dbReference>
<evidence type="ECO:0000313" key="6">
    <source>
        <dbReference type="Proteomes" id="UP000055024"/>
    </source>
</evidence>
<proteinExistence type="predicted"/>
<dbReference type="SMART" id="SM00192">
    <property type="entry name" value="LDLa"/>
    <property type="match status" value="1"/>
</dbReference>
<feature type="region of interest" description="Disordered" evidence="3">
    <location>
        <begin position="172"/>
        <end position="200"/>
    </location>
</feature>
<gene>
    <name evidence="5" type="ORF">T11_2823</name>
</gene>
<dbReference type="OrthoDB" id="2019384at2759"/>
<protein>
    <recommendedName>
        <fullName evidence="7">Vitellogenin receptor</fullName>
    </recommendedName>
</protein>
<keyword evidence="6" id="KW-1185">Reference proteome</keyword>
<keyword evidence="4" id="KW-0812">Transmembrane</keyword>
<evidence type="ECO:0008006" key="7">
    <source>
        <dbReference type="Google" id="ProtNLM"/>
    </source>
</evidence>
<feature type="compositionally biased region" description="Polar residues" evidence="3">
    <location>
        <begin position="181"/>
        <end position="192"/>
    </location>
</feature>
<evidence type="ECO:0000256" key="3">
    <source>
        <dbReference type="SAM" id="MobiDB-lite"/>
    </source>
</evidence>
<feature type="transmembrane region" description="Helical" evidence="4">
    <location>
        <begin position="68"/>
        <end position="87"/>
    </location>
</feature>
<dbReference type="PROSITE" id="PS50068">
    <property type="entry name" value="LDLRA_2"/>
    <property type="match status" value="1"/>
</dbReference>
<keyword evidence="4" id="KW-1133">Transmembrane helix</keyword>
<dbReference type="Pfam" id="PF00057">
    <property type="entry name" value="Ldl_recept_a"/>
    <property type="match status" value="1"/>
</dbReference>
<feature type="disulfide bond" evidence="2">
    <location>
        <begin position="32"/>
        <end position="47"/>
    </location>
</feature>
<dbReference type="Gene3D" id="4.10.400.10">
    <property type="entry name" value="Low-density Lipoprotein Receptor"/>
    <property type="match status" value="1"/>
</dbReference>
<feature type="region of interest" description="Disordered" evidence="3">
    <location>
        <begin position="271"/>
        <end position="302"/>
    </location>
</feature>
<dbReference type="CDD" id="cd00112">
    <property type="entry name" value="LDLa"/>
    <property type="match status" value="1"/>
</dbReference>
<feature type="transmembrane region" description="Helical" evidence="4">
    <location>
        <begin position="99"/>
        <end position="124"/>
    </location>
</feature>
<keyword evidence="1 2" id="KW-1015">Disulfide bond</keyword>
<evidence type="ECO:0000256" key="2">
    <source>
        <dbReference type="PROSITE-ProRule" id="PRU00124"/>
    </source>
</evidence>
<sequence length="450" mass="51984">MNTISLHVDCAYDNFFRCHNGDCIEESLVKRCDGVEQCPDGSDELHCYKASEFSFSVLQIHIHHNKNLPLFFVVHAKFVLLFIFVQVTHAQAQYRVPNFSIVTTIVLPTIAACIVLVVSMLIGIKKCRQWETDRMTEMRRIRQVIRTLTATLQEKNCQKLEKAIYCQQRRRHLENHDQQRSGDQFDSSSVNNGPPPCYKHVRGMMRTVDDDDSKAGLRTGGSPPPTYSNTMLQALCEELNNYSTRTQINNNNNLNYNYWKENGNYCKQKNQNNRRQQVDWRPSGEGDQQYCIDSGQKERTEDGQHATQGVAEIGRLFLKPTGTAGRDHVSQRRTRYGVNYVQLREKSQRRRQHQPKIGYQRRAVVVRFQQLFEALLDHEQGAQLDKHRDAEQADHVGTFIAVAGVVAVGAFAVDDHATTMVRVQSRNKQVEQQRHAMKDAHQRIYLKHWK</sequence>
<dbReference type="EMBL" id="JYDP01000089">
    <property type="protein sequence ID" value="KRZ08306.1"/>
    <property type="molecule type" value="Genomic_DNA"/>
</dbReference>
<name>A0A0V1HDP2_9BILA</name>